<comment type="caution">
    <text evidence="2">The sequence shown here is derived from an EMBL/GenBank/DDBJ whole genome shotgun (WGS) entry which is preliminary data.</text>
</comment>
<feature type="region of interest" description="Disordered" evidence="1">
    <location>
        <begin position="51"/>
        <end position="76"/>
    </location>
</feature>
<keyword evidence="3" id="KW-1185">Reference proteome</keyword>
<dbReference type="VEuPathDB" id="CryptoDB:GNI_062040"/>
<dbReference type="RefSeq" id="XP_011134567.1">
    <property type="nucleotide sequence ID" value="XM_011136265.1"/>
</dbReference>
<organism evidence="2 3">
    <name type="scientific">Gregarina niphandrodes</name>
    <name type="common">Septate eugregarine</name>
    <dbReference type="NCBI Taxonomy" id="110365"/>
    <lineage>
        <taxon>Eukaryota</taxon>
        <taxon>Sar</taxon>
        <taxon>Alveolata</taxon>
        <taxon>Apicomplexa</taxon>
        <taxon>Conoidasida</taxon>
        <taxon>Gregarinasina</taxon>
        <taxon>Eugregarinorida</taxon>
        <taxon>Gregarinidae</taxon>
        <taxon>Gregarina</taxon>
    </lineage>
</organism>
<evidence type="ECO:0000313" key="3">
    <source>
        <dbReference type="Proteomes" id="UP000019763"/>
    </source>
</evidence>
<dbReference type="Proteomes" id="UP000019763">
    <property type="component" value="Unassembled WGS sequence"/>
</dbReference>
<accession>A0A023B878</accession>
<reference evidence="2" key="1">
    <citation type="submission" date="2013-12" db="EMBL/GenBank/DDBJ databases">
        <authorList>
            <person name="Omoto C.K."/>
            <person name="Sibley D."/>
            <person name="Venepally P."/>
            <person name="Hadjithomas M."/>
            <person name="Karamycheva S."/>
            <person name="Brunk B."/>
            <person name="Roos D."/>
            <person name="Caler E."/>
            <person name="Lorenzi H."/>
        </authorList>
    </citation>
    <scope>NUCLEOTIDE SEQUENCE</scope>
</reference>
<protein>
    <submittedName>
        <fullName evidence="2">Uncharacterized protein</fullName>
    </submittedName>
</protein>
<feature type="compositionally biased region" description="Low complexity" evidence="1">
    <location>
        <begin position="140"/>
        <end position="153"/>
    </location>
</feature>
<evidence type="ECO:0000256" key="1">
    <source>
        <dbReference type="SAM" id="MobiDB-lite"/>
    </source>
</evidence>
<dbReference type="GeneID" id="22912270"/>
<dbReference type="AlphaFoldDB" id="A0A023B878"/>
<name>A0A023B878_GRENI</name>
<dbReference type="EMBL" id="AFNH02000470">
    <property type="protein sequence ID" value="EZG68560.1"/>
    <property type="molecule type" value="Genomic_DNA"/>
</dbReference>
<feature type="compositionally biased region" description="Basic and acidic residues" evidence="1">
    <location>
        <begin position="183"/>
        <end position="207"/>
    </location>
</feature>
<evidence type="ECO:0000313" key="2">
    <source>
        <dbReference type="EMBL" id="EZG68560.1"/>
    </source>
</evidence>
<feature type="region of interest" description="Disordered" evidence="1">
    <location>
        <begin position="132"/>
        <end position="247"/>
    </location>
</feature>
<sequence length="354" mass="38554">MKTIQSGRNNDGCGHLAVLGLSSPIAPSGAALNEIEAKADSLEMEYKYQRGQDSGKFTAASEKRQLTDNVEPTDPDYDVACRYVKKDGASEYSMAVENDHAAKYQSEYRDKNKYSQYSYFVQSSVPLETLRKANQTGSQTTSAEAEAETLTTTPEIQTPAPETGSMKPSVANGCAKCGSGCVSKEEASREEVSKGEVSKEAAREWSGKEWSASSWSTHDWSWSASEETEQKTSSRCAVETKSAETKSAETKFAETKSAEVKSAEVKFAETKSAEAKSAQFKSAETRSAEAKSAQFKSAEVKSLETSPINDKAVAEEVPTAFFKLNISDPKGYRRVMEQIETSLVQMFVGEAAKH</sequence>
<gene>
    <name evidence="2" type="ORF">GNI_062040</name>
</gene>
<feature type="compositionally biased region" description="Polar residues" evidence="1">
    <location>
        <begin position="211"/>
        <end position="235"/>
    </location>
</feature>
<proteinExistence type="predicted"/>